<organism evidence="2">
    <name type="scientific">virus sp. ct1Uu26</name>
    <dbReference type="NCBI Taxonomy" id="2826789"/>
    <lineage>
        <taxon>Viruses</taxon>
    </lineage>
</organism>
<dbReference type="EMBL" id="BK015840">
    <property type="protein sequence ID" value="DAE27535.1"/>
    <property type="molecule type" value="Genomic_DNA"/>
</dbReference>
<sequence>MLRLTRCDLGQSASEKTRQQGNRSCKPSINISFNPYSKSNVL</sequence>
<evidence type="ECO:0000313" key="2">
    <source>
        <dbReference type="EMBL" id="DAE27535.1"/>
    </source>
</evidence>
<name>A0A8S5R844_9VIRU</name>
<evidence type="ECO:0000256" key="1">
    <source>
        <dbReference type="SAM" id="MobiDB-lite"/>
    </source>
</evidence>
<protein>
    <submittedName>
        <fullName evidence="2">Uncharacterized protein</fullName>
    </submittedName>
</protein>
<feature type="compositionally biased region" description="Polar residues" evidence="1">
    <location>
        <begin position="11"/>
        <end position="29"/>
    </location>
</feature>
<feature type="region of interest" description="Disordered" evidence="1">
    <location>
        <begin position="1"/>
        <end position="29"/>
    </location>
</feature>
<proteinExistence type="predicted"/>
<accession>A0A8S5R844</accession>
<reference evidence="2" key="1">
    <citation type="journal article" date="2021" name="Proc. Natl. Acad. Sci. U.S.A.">
        <title>A Catalog of Tens of Thousands of Viruses from Human Metagenomes Reveals Hidden Associations with Chronic Diseases.</title>
        <authorList>
            <person name="Tisza M.J."/>
            <person name="Buck C.B."/>
        </authorList>
    </citation>
    <scope>NUCLEOTIDE SEQUENCE</scope>
    <source>
        <strain evidence="2">Ct1Uu26</strain>
    </source>
</reference>